<dbReference type="InterPro" id="IPR035965">
    <property type="entry name" value="PAS-like_dom_sf"/>
</dbReference>
<evidence type="ECO:0000313" key="10">
    <source>
        <dbReference type="EMBL" id="SMX49042.1"/>
    </source>
</evidence>
<feature type="transmembrane region" description="Helical" evidence="5">
    <location>
        <begin position="6"/>
        <end position="23"/>
    </location>
</feature>
<feature type="modified residue" description="4-aspartylphosphate" evidence="4">
    <location>
        <position position="775"/>
    </location>
</feature>
<name>A0A238L3P0_9RHOB</name>
<dbReference type="SMART" id="SM00387">
    <property type="entry name" value="HATPase_c"/>
    <property type="match status" value="1"/>
</dbReference>
<sequence length="848" mass="91427">MLLFQVLQDFSFLSLSGVGLYAIRSSLTLEQKPALKQLLIGLVFGSVFVLISTNTSQVSTGSMHFEAGLGPLFFAGYLGGALGAFIAATASIFVLMLDASDVPLFSASLYLSVVFFGFLAHRLHQGARDNDISRYAVFAGVGALALGHGLATVAQAVLYTDEPVPDLLVCLVFGTIVLLASAAVIAVSDYVYATKKRATELAYRLNMVTQTGRMGVFEFSKTAQGVSFDQGMMRLFKLNGAARDVPLPVWIERIHPMDQSKLMEAIKSVVVDGSDQDQIEFRGVMPDGSINEFQAHWVTERGPSGDFVRLVGVHVDMSEIRRSERGKSNAEQWLAAIASNLPGAVMVAEKKKGTPPRLVYVSDYCAEIWGYSNQEIIEDPELIFSTLDPDKRDALIADLSAATHALGKLQRRCRVTTKDGTVKWLDYHGNSVRIDDTCIRTDSIILDVTAEVLAQGQLREQSALTTQAQKMESIGQLTGGVAHDFNNLLAVIIGNLELLGEEIEDKDHLQMINGGVGAALRGADLTRKMLAFARRSQLETQAIDLNEIVGETKNWAGRTLPATINIETPLLEGLWPVEADRASTESALLNLILNARDAMPDGGQLTLETANVRIDHDYGGPGTDALEPGCYVLLAVSDTGSGIDPKVLAFVFEPFYTTKAPGAGSGLGLSMVQGFMQQSGGAVRVYSEPGVGTTFKLFFPVTDVQDIPEAAVVSNGAAQHASGARILVAEDQSDVLEVLVQILTRAGYQVRATSSGDAAKAVFEADPGFDMLLTDIVMPGRLQGTMLARELREIQPDLPVAFMSGYANEATVHGNGLRPQDVRLMKPVQKRDLLRAIEGLLSTRGHSE</sequence>
<dbReference type="Gene3D" id="1.10.287.130">
    <property type="match status" value="1"/>
</dbReference>
<feature type="domain" description="PAC" evidence="9">
    <location>
        <begin position="277"/>
        <end position="329"/>
    </location>
</feature>
<gene>
    <name evidence="10" type="ORF">PEV8663_04069</name>
</gene>
<protein>
    <recommendedName>
        <fullName evidence="2">histidine kinase</fullName>
        <ecNumber evidence="2">2.7.13.3</ecNumber>
    </recommendedName>
</protein>
<dbReference type="SUPFAM" id="SSF55874">
    <property type="entry name" value="ATPase domain of HSP90 chaperone/DNA topoisomerase II/histidine kinase"/>
    <property type="match status" value="1"/>
</dbReference>
<reference evidence="10 11" key="1">
    <citation type="submission" date="2017-05" db="EMBL/GenBank/DDBJ databases">
        <authorList>
            <person name="Song R."/>
            <person name="Chenine A.L."/>
            <person name="Ruprecht R.M."/>
        </authorList>
    </citation>
    <scope>NUCLEOTIDE SEQUENCE [LARGE SCALE GENOMIC DNA]</scope>
    <source>
        <strain evidence="10 11">CECT 8663</strain>
    </source>
</reference>
<feature type="transmembrane region" description="Helical" evidence="5">
    <location>
        <begin position="104"/>
        <end position="123"/>
    </location>
</feature>
<evidence type="ECO:0000259" key="6">
    <source>
        <dbReference type="PROSITE" id="PS50109"/>
    </source>
</evidence>
<keyword evidence="11" id="KW-1185">Reference proteome</keyword>
<evidence type="ECO:0000256" key="5">
    <source>
        <dbReference type="SAM" id="Phobius"/>
    </source>
</evidence>
<evidence type="ECO:0000256" key="2">
    <source>
        <dbReference type="ARBA" id="ARBA00012438"/>
    </source>
</evidence>
<dbReference type="InterPro" id="IPR036097">
    <property type="entry name" value="HisK_dim/P_sf"/>
</dbReference>
<dbReference type="SUPFAM" id="SSF55785">
    <property type="entry name" value="PYP-like sensor domain (PAS domain)"/>
    <property type="match status" value="2"/>
</dbReference>
<keyword evidence="5" id="KW-1133">Transmembrane helix</keyword>
<accession>A0A238L3P0</accession>
<dbReference type="EC" id="2.7.13.3" evidence="2"/>
<dbReference type="InterPro" id="IPR000014">
    <property type="entry name" value="PAS"/>
</dbReference>
<dbReference type="Pfam" id="PF02518">
    <property type="entry name" value="HATPase_c"/>
    <property type="match status" value="1"/>
</dbReference>
<proteinExistence type="predicted"/>
<dbReference type="InterPro" id="IPR001610">
    <property type="entry name" value="PAC"/>
</dbReference>
<dbReference type="SUPFAM" id="SSF52172">
    <property type="entry name" value="CheY-like"/>
    <property type="match status" value="1"/>
</dbReference>
<dbReference type="InterPro" id="IPR001789">
    <property type="entry name" value="Sig_transdc_resp-reg_receiver"/>
</dbReference>
<evidence type="ECO:0000256" key="3">
    <source>
        <dbReference type="ARBA" id="ARBA00022553"/>
    </source>
</evidence>
<keyword evidence="5" id="KW-0812">Transmembrane</keyword>
<feature type="transmembrane region" description="Helical" evidence="5">
    <location>
        <begin position="35"/>
        <end position="52"/>
    </location>
</feature>
<feature type="domain" description="Response regulatory" evidence="7">
    <location>
        <begin position="725"/>
        <end position="841"/>
    </location>
</feature>
<dbReference type="SUPFAM" id="SSF47384">
    <property type="entry name" value="Homodimeric domain of signal transducing histidine kinase"/>
    <property type="match status" value="1"/>
</dbReference>
<evidence type="ECO:0000256" key="4">
    <source>
        <dbReference type="PROSITE-ProRule" id="PRU00169"/>
    </source>
</evidence>
<keyword evidence="5" id="KW-0472">Membrane</keyword>
<dbReference type="CDD" id="cd00130">
    <property type="entry name" value="PAS"/>
    <property type="match status" value="1"/>
</dbReference>
<dbReference type="InterPro" id="IPR005467">
    <property type="entry name" value="His_kinase_dom"/>
</dbReference>
<evidence type="ECO:0000313" key="11">
    <source>
        <dbReference type="Proteomes" id="UP000220836"/>
    </source>
</evidence>
<dbReference type="Proteomes" id="UP000220836">
    <property type="component" value="Unassembled WGS sequence"/>
</dbReference>
<organism evidence="10 11">
    <name type="scientific">Pelagimonas varians</name>
    <dbReference type="NCBI Taxonomy" id="696760"/>
    <lineage>
        <taxon>Bacteria</taxon>
        <taxon>Pseudomonadati</taxon>
        <taxon>Pseudomonadota</taxon>
        <taxon>Alphaproteobacteria</taxon>
        <taxon>Rhodobacterales</taxon>
        <taxon>Roseobacteraceae</taxon>
        <taxon>Pelagimonas</taxon>
    </lineage>
</organism>
<dbReference type="PROSITE" id="PS50109">
    <property type="entry name" value="HIS_KIN"/>
    <property type="match status" value="1"/>
</dbReference>
<feature type="domain" description="Histidine kinase" evidence="6">
    <location>
        <begin position="480"/>
        <end position="703"/>
    </location>
</feature>
<dbReference type="PROSITE" id="PS50112">
    <property type="entry name" value="PAS"/>
    <property type="match status" value="1"/>
</dbReference>
<dbReference type="EMBL" id="FXYH01000020">
    <property type="protein sequence ID" value="SMX49042.1"/>
    <property type="molecule type" value="Genomic_DNA"/>
</dbReference>
<dbReference type="PROSITE" id="PS50113">
    <property type="entry name" value="PAC"/>
    <property type="match status" value="1"/>
</dbReference>
<dbReference type="Pfam" id="PF00072">
    <property type="entry name" value="Response_reg"/>
    <property type="match status" value="1"/>
</dbReference>
<dbReference type="AlphaFoldDB" id="A0A238L3P0"/>
<feature type="domain" description="PAS" evidence="8">
    <location>
        <begin position="330"/>
        <end position="406"/>
    </location>
</feature>
<dbReference type="InterPro" id="IPR003594">
    <property type="entry name" value="HATPase_dom"/>
</dbReference>
<evidence type="ECO:0000259" key="7">
    <source>
        <dbReference type="PROSITE" id="PS50110"/>
    </source>
</evidence>
<feature type="transmembrane region" description="Helical" evidence="5">
    <location>
        <begin position="135"/>
        <end position="160"/>
    </location>
</feature>
<dbReference type="InterPro" id="IPR003661">
    <property type="entry name" value="HisK_dim/P_dom"/>
</dbReference>
<evidence type="ECO:0000256" key="1">
    <source>
        <dbReference type="ARBA" id="ARBA00000085"/>
    </source>
</evidence>
<dbReference type="Gene3D" id="3.30.565.10">
    <property type="entry name" value="Histidine kinase-like ATPase, C-terminal domain"/>
    <property type="match status" value="1"/>
</dbReference>
<dbReference type="Gene3D" id="3.30.450.20">
    <property type="entry name" value="PAS domain"/>
    <property type="match status" value="2"/>
</dbReference>
<feature type="transmembrane region" description="Helical" evidence="5">
    <location>
        <begin position="167"/>
        <end position="187"/>
    </location>
</feature>
<dbReference type="PROSITE" id="PS50110">
    <property type="entry name" value="RESPONSE_REGULATORY"/>
    <property type="match status" value="1"/>
</dbReference>
<dbReference type="PRINTS" id="PR00344">
    <property type="entry name" value="BCTRLSENSOR"/>
</dbReference>
<feature type="transmembrane region" description="Helical" evidence="5">
    <location>
        <begin position="72"/>
        <end position="97"/>
    </location>
</feature>
<dbReference type="PANTHER" id="PTHR43065:SF42">
    <property type="entry name" value="TWO-COMPONENT SENSOR PPRA"/>
    <property type="match status" value="1"/>
</dbReference>
<dbReference type="InterPro" id="IPR004358">
    <property type="entry name" value="Sig_transdc_His_kin-like_C"/>
</dbReference>
<dbReference type="InterPro" id="IPR000700">
    <property type="entry name" value="PAS-assoc_C"/>
</dbReference>
<dbReference type="Pfam" id="PF08447">
    <property type="entry name" value="PAS_3"/>
    <property type="match status" value="1"/>
</dbReference>
<dbReference type="OrthoDB" id="9796100at2"/>
<dbReference type="InterPro" id="IPR013655">
    <property type="entry name" value="PAS_fold_3"/>
</dbReference>
<dbReference type="Pfam" id="PF00512">
    <property type="entry name" value="HisKA"/>
    <property type="match status" value="1"/>
</dbReference>
<dbReference type="SMART" id="SM00388">
    <property type="entry name" value="HisKA"/>
    <property type="match status" value="1"/>
</dbReference>
<dbReference type="GO" id="GO:0000155">
    <property type="term" value="F:phosphorelay sensor kinase activity"/>
    <property type="evidence" value="ECO:0007669"/>
    <property type="project" value="InterPro"/>
</dbReference>
<dbReference type="PANTHER" id="PTHR43065">
    <property type="entry name" value="SENSOR HISTIDINE KINASE"/>
    <property type="match status" value="1"/>
</dbReference>
<comment type="catalytic activity">
    <reaction evidence="1">
        <text>ATP + protein L-histidine = ADP + protein N-phospho-L-histidine.</text>
        <dbReference type="EC" id="2.7.13.3"/>
    </reaction>
</comment>
<dbReference type="NCBIfam" id="TIGR00229">
    <property type="entry name" value="sensory_box"/>
    <property type="match status" value="1"/>
</dbReference>
<dbReference type="InterPro" id="IPR036890">
    <property type="entry name" value="HATPase_C_sf"/>
</dbReference>
<dbReference type="Gene3D" id="3.40.50.2300">
    <property type="match status" value="1"/>
</dbReference>
<evidence type="ECO:0000259" key="9">
    <source>
        <dbReference type="PROSITE" id="PS50113"/>
    </source>
</evidence>
<evidence type="ECO:0000259" key="8">
    <source>
        <dbReference type="PROSITE" id="PS50112"/>
    </source>
</evidence>
<dbReference type="SMART" id="SM00448">
    <property type="entry name" value="REC"/>
    <property type="match status" value="1"/>
</dbReference>
<dbReference type="CDD" id="cd00082">
    <property type="entry name" value="HisKA"/>
    <property type="match status" value="1"/>
</dbReference>
<dbReference type="InterPro" id="IPR011006">
    <property type="entry name" value="CheY-like_superfamily"/>
</dbReference>
<dbReference type="SMART" id="SM00086">
    <property type="entry name" value="PAC"/>
    <property type="match status" value="2"/>
</dbReference>
<dbReference type="RefSeq" id="WP_097806508.1">
    <property type="nucleotide sequence ID" value="NZ_FXYH01000020.1"/>
</dbReference>
<keyword evidence="3 4" id="KW-0597">Phosphoprotein</keyword>